<dbReference type="GO" id="GO:0038131">
    <property type="term" value="F:neuregulin receptor activity"/>
    <property type="evidence" value="ECO:0007669"/>
    <property type="project" value="TreeGrafter"/>
</dbReference>
<dbReference type="FunFam" id="2.10.220.10:FF:000001">
    <property type="entry name" value="Receptor protein-tyrosine kinase"/>
    <property type="match status" value="1"/>
</dbReference>
<evidence type="ECO:0000256" key="12">
    <source>
        <dbReference type="ARBA" id="ARBA00023170"/>
    </source>
</evidence>
<dbReference type="AlphaFoldDB" id="I3K2F3"/>
<comment type="similarity">
    <text evidence="15">Belongs to the protein kinase superfamily. Tyr protein kinase family. EGF receptor subfamily.</text>
</comment>
<dbReference type="GO" id="GO:0004714">
    <property type="term" value="F:transmembrane receptor protein tyrosine kinase activity"/>
    <property type="evidence" value="ECO:0007669"/>
    <property type="project" value="UniProtKB-EC"/>
</dbReference>
<dbReference type="InterPro" id="IPR009030">
    <property type="entry name" value="Growth_fac_rcpt_cys_sf"/>
</dbReference>
<sequence>QVANFPSVIYVHFHLYSLSVLEVCPGTQNGLSSTGSQENQYNLIRNRYYGCEIVMGNLEITQIESNWDFSFLKRIREVTGYVLIAMNHFQEIPLGQLRVIRGNSLYERRFALSIFLNYPKDGSNGLQQLGLANLTEILEGGVQIINNKYLSYGPWIFWQDIVRDSSAPIDIKYNGKKGHCPCHKSCGDYCWGPNEKQCQILTKTVCAPQCNGRCFGTSPRDCCHIECAAGCKGPQDVDCFACRHFNDSGACVPQCPRALIYNKQTFQMETNPNAKYQYGSICVSQCPTHFVVDGSSCVSACPSDKMEVEKEGQRKCELCSGLCPKVCEGTGAEDRQTVDSSNINSFINCTKIQGSLHFLVTGIMGDDFKNIPPLDAKNLEVFRTVREITDFLNIQSWPKELNDLSVFSSLTTIQGRTLYNHFSLTVMCVPTLTSLGLRSLKEISDGSMYISLNSNLCYHHTVNWTQLFRGRRVRGGNLSNNKPLAECVAEGHVCDQLCSDAGCWGPGPEQCLSCRNYSRDGTCVHSCHFYNGAPREFAGPDGECTACHSECKAQSGKVTCTGPGSDDCVACASFQDGPFCMSSCPTGINDGQKGLIFKYPNRKGHCQPCHHNCTQGCIGPGLKDCLETARLITGIALGVPAGLIFCLVLFFLGMLYHRGLAIRRKRAMRRYLESGESFEPLGPGEKGTKVHARLLRPSELKKAKSLGVGVFGTVHKVLIISVKNECLTFIICQKMSNNHIIIAFLDHPYIVRLLGICPGASLQLVTQLSPQGSLLEHIRQKKNSLDPQLLLNWCVQIAKGMYYLEEHCMVHRNLAARNILLKNDYQVQISDYGVADLLYPDDKKYVYTDTKTPIKWMALESILFRRYTHQSDVWSYGVTVWEIMSFGAEPYASVSPQEVPGLLEKGERLSQPHICTIDVYMVMVKCWMIDENIRPTFKELASDFTRMARDPPRYLVIKEYEIMNTEESAPPRLASSISRQEDDPTVGICCKTPPLPSPTFRALLPIEDIAHKETLPPASAVRKNTVHEACEGSVEERINSAEKHPLTSDITSDIRAVDDPGEPAQGNGRYEYMDIRHSDSTEGDESSQERRGSQTSAKSAAEEQEIHQTVEVLKKEHKEEEETEETQNTNKKATLSSTAMPRPDVLKAGGEKVEDRCKEAEYQNLPVKGRVICEEMGSGRCTEIGEYIKVCAGVGEPASNTSFDNPDYWHSRLFLKPDAVRI</sequence>
<dbReference type="Pfam" id="PF07714">
    <property type="entry name" value="PK_Tyr_Ser-Thr"/>
    <property type="match status" value="1"/>
</dbReference>
<keyword evidence="3" id="KW-0597">Phosphoprotein</keyword>
<evidence type="ECO:0000256" key="4">
    <source>
        <dbReference type="ARBA" id="ARBA00022679"/>
    </source>
</evidence>
<dbReference type="Gene3D" id="2.10.220.10">
    <property type="entry name" value="Hormone Receptor, Insulin-like Growth Factor Receptor 1, Chain A, domain 2"/>
    <property type="match status" value="3"/>
</dbReference>
<dbReference type="InterPro" id="IPR036941">
    <property type="entry name" value="Rcpt_L-dom_sf"/>
</dbReference>
<dbReference type="FunFam" id="1.10.510.10:FF:000233">
    <property type="entry name" value="receptor tyrosine-protein kinase erbB-3"/>
    <property type="match status" value="1"/>
</dbReference>
<evidence type="ECO:0000256" key="1">
    <source>
        <dbReference type="ARBA" id="ARBA00004479"/>
    </source>
</evidence>
<keyword evidence="5 18" id="KW-0812">Transmembrane</keyword>
<reference evidence="21" key="1">
    <citation type="submission" date="2012-01" db="EMBL/GenBank/DDBJ databases">
        <title>The Genome Sequence of Oreochromis niloticus (Nile Tilapia).</title>
        <authorList>
            <consortium name="Broad Institute Genome Assembly Team"/>
            <consortium name="Broad Institute Sequencing Platform"/>
            <person name="Di Palma F."/>
            <person name="Johnson J."/>
            <person name="Lander E.S."/>
            <person name="Lindblad-Toh K."/>
        </authorList>
    </citation>
    <scope>NUCLEOTIDE SEQUENCE [LARGE SCALE GENOMIC DNA]</scope>
</reference>
<evidence type="ECO:0000256" key="18">
    <source>
        <dbReference type="SAM" id="Phobius"/>
    </source>
</evidence>
<evidence type="ECO:0000256" key="3">
    <source>
        <dbReference type="ARBA" id="ARBA00022553"/>
    </source>
</evidence>
<gene>
    <name evidence="20" type="primary">ERBB3</name>
    <name evidence="20" type="synonym">erbb3b</name>
</gene>
<evidence type="ECO:0000256" key="17">
    <source>
        <dbReference type="SAM" id="MobiDB-lite"/>
    </source>
</evidence>
<dbReference type="InterPro" id="IPR006211">
    <property type="entry name" value="Furin-like_Cys-rich_dom"/>
</dbReference>
<organism evidence="20 21">
    <name type="scientific">Oreochromis niloticus</name>
    <name type="common">Nile tilapia</name>
    <name type="synonym">Tilapia nilotica</name>
    <dbReference type="NCBI Taxonomy" id="8128"/>
    <lineage>
        <taxon>Eukaryota</taxon>
        <taxon>Metazoa</taxon>
        <taxon>Chordata</taxon>
        <taxon>Craniata</taxon>
        <taxon>Vertebrata</taxon>
        <taxon>Euteleostomi</taxon>
        <taxon>Actinopterygii</taxon>
        <taxon>Neopterygii</taxon>
        <taxon>Teleostei</taxon>
        <taxon>Neoteleostei</taxon>
        <taxon>Acanthomorphata</taxon>
        <taxon>Ovalentaria</taxon>
        <taxon>Cichlomorphae</taxon>
        <taxon>Cichliformes</taxon>
        <taxon>Cichlidae</taxon>
        <taxon>African cichlids</taxon>
        <taxon>Pseudocrenilabrinae</taxon>
        <taxon>Oreochromini</taxon>
        <taxon>Oreochromis</taxon>
    </lineage>
</organism>
<dbReference type="InterPro" id="IPR006212">
    <property type="entry name" value="Furin_repeat"/>
</dbReference>
<dbReference type="Pfam" id="PF14843">
    <property type="entry name" value="GF_recep_IV"/>
    <property type="match status" value="1"/>
</dbReference>
<keyword evidence="12 15" id="KW-0675">Receptor</keyword>
<evidence type="ECO:0000256" key="14">
    <source>
        <dbReference type="ARBA" id="ARBA00051243"/>
    </source>
</evidence>
<dbReference type="GO" id="GO:0008284">
    <property type="term" value="P:positive regulation of cell population proliferation"/>
    <property type="evidence" value="ECO:0007669"/>
    <property type="project" value="TreeGrafter"/>
</dbReference>
<feature type="compositionally biased region" description="Basic and acidic residues" evidence="17">
    <location>
        <begin position="1100"/>
        <end position="1120"/>
    </location>
</feature>
<dbReference type="GeneTree" id="ENSGT00940000156107"/>
<dbReference type="Gene3D" id="3.80.20.20">
    <property type="entry name" value="Receptor L-domain"/>
    <property type="match status" value="2"/>
</dbReference>
<comment type="catalytic activity">
    <reaction evidence="14">
        <text>L-tyrosyl-[protein] + ATP = O-phospho-L-tyrosyl-[protein] + ADP + H(+)</text>
        <dbReference type="Rhea" id="RHEA:10596"/>
        <dbReference type="Rhea" id="RHEA-COMP:10136"/>
        <dbReference type="Rhea" id="RHEA-COMP:20101"/>
        <dbReference type="ChEBI" id="CHEBI:15378"/>
        <dbReference type="ChEBI" id="CHEBI:30616"/>
        <dbReference type="ChEBI" id="CHEBI:46858"/>
        <dbReference type="ChEBI" id="CHEBI:61978"/>
        <dbReference type="ChEBI" id="CHEBI:456216"/>
        <dbReference type="EC" id="2.7.10.1"/>
    </reaction>
</comment>
<dbReference type="Ensembl" id="ENSONIT00000015311.2">
    <property type="protein sequence ID" value="ENSONIP00000015298.2"/>
    <property type="gene ID" value="ENSONIG00000012148.2"/>
</dbReference>
<comment type="subcellular location">
    <subcellularLocation>
        <location evidence="1">Membrane</location>
        <topology evidence="1">Single-pass type I membrane protein</topology>
    </subcellularLocation>
</comment>
<dbReference type="SUPFAM" id="SSF52058">
    <property type="entry name" value="L domain-like"/>
    <property type="match status" value="2"/>
</dbReference>
<dbReference type="FunFam" id="3.80.20.20:FF:000004">
    <property type="entry name" value="Receptor protein-tyrosine kinase"/>
    <property type="match status" value="1"/>
</dbReference>
<evidence type="ECO:0000256" key="6">
    <source>
        <dbReference type="ARBA" id="ARBA00022741"/>
    </source>
</evidence>
<dbReference type="GO" id="GO:0038132">
    <property type="term" value="F:neuregulin binding"/>
    <property type="evidence" value="ECO:0007669"/>
    <property type="project" value="TreeGrafter"/>
</dbReference>
<keyword evidence="21" id="KW-1185">Reference proteome</keyword>
<accession>I3K2F3</accession>
<dbReference type="InterPro" id="IPR044912">
    <property type="entry name" value="Egfr_JX_dom"/>
</dbReference>
<dbReference type="InterPro" id="IPR050122">
    <property type="entry name" value="RTK"/>
</dbReference>
<dbReference type="PIRSF" id="PIRSF000619">
    <property type="entry name" value="TyrPK_EGF-R"/>
    <property type="match status" value="1"/>
</dbReference>
<dbReference type="Gene3D" id="6.10.250.2930">
    <property type="match status" value="1"/>
</dbReference>
<dbReference type="Gene3D" id="1.10.510.10">
    <property type="entry name" value="Transferase(Phosphotransferase) domain 1"/>
    <property type="match status" value="1"/>
</dbReference>
<evidence type="ECO:0000256" key="16">
    <source>
        <dbReference type="PIRSR" id="PIRSR000619-2"/>
    </source>
</evidence>
<dbReference type="HOGENOM" id="CLU_003384_2_1_1"/>
<dbReference type="GO" id="GO:0009925">
    <property type="term" value="C:basal plasma membrane"/>
    <property type="evidence" value="ECO:0007669"/>
    <property type="project" value="TreeGrafter"/>
</dbReference>
<dbReference type="PROSITE" id="PS50011">
    <property type="entry name" value="PROTEIN_KINASE_DOM"/>
    <property type="match status" value="1"/>
</dbReference>
<feature type="region of interest" description="Disordered" evidence="17">
    <location>
        <begin position="1033"/>
        <end position="1151"/>
    </location>
</feature>
<evidence type="ECO:0000313" key="21">
    <source>
        <dbReference type="Proteomes" id="UP000005207"/>
    </source>
</evidence>
<reference evidence="20" key="2">
    <citation type="submission" date="2025-08" db="UniProtKB">
        <authorList>
            <consortium name="Ensembl"/>
        </authorList>
    </citation>
    <scope>IDENTIFICATION</scope>
</reference>
<dbReference type="CDD" id="cd12095">
    <property type="entry name" value="TM_ErbB3"/>
    <property type="match status" value="1"/>
</dbReference>
<dbReference type="SMART" id="SM00261">
    <property type="entry name" value="FU"/>
    <property type="match status" value="5"/>
</dbReference>
<evidence type="ECO:0000259" key="19">
    <source>
        <dbReference type="PROSITE" id="PS50011"/>
    </source>
</evidence>
<dbReference type="InterPro" id="IPR016245">
    <property type="entry name" value="Tyr_kinase_EGF/ERB/XmrK_rcpt"/>
</dbReference>
<feature type="domain" description="Protein kinase" evidence="19">
    <location>
        <begin position="700"/>
        <end position="945"/>
    </location>
</feature>
<evidence type="ECO:0000256" key="2">
    <source>
        <dbReference type="ARBA" id="ARBA00011902"/>
    </source>
</evidence>
<keyword evidence="11 15" id="KW-0829">Tyrosine-protein kinase</keyword>
<feature type="compositionally biased region" description="Basic and acidic residues" evidence="17">
    <location>
        <begin position="1071"/>
        <end position="1080"/>
    </location>
</feature>
<dbReference type="GO" id="GO:0005524">
    <property type="term" value="F:ATP binding"/>
    <property type="evidence" value="ECO:0007669"/>
    <property type="project" value="UniProtKB-UniRule"/>
</dbReference>
<keyword evidence="13" id="KW-0325">Glycoprotein</keyword>
<dbReference type="Pfam" id="PF00757">
    <property type="entry name" value="Furin-like"/>
    <property type="match status" value="1"/>
</dbReference>
<dbReference type="CDD" id="cd00064">
    <property type="entry name" value="FU"/>
    <property type="match status" value="3"/>
</dbReference>
<feature type="compositionally biased region" description="Basic and acidic residues" evidence="17">
    <location>
        <begin position="1033"/>
        <end position="1046"/>
    </location>
</feature>
<dbReference type="InterPro" id="IPR011009">
    <property type="entry name" value="Kinase-like_dom_sf"/>
</dbReference>
<dbReference type="FunFam" id="2.10.220.10:FF:000002">
    <property type="entry name" value="Receptor protein-tyrosine kinase"/>
    <property type="match status" value="1"/>
</dbReference>
<evidence type="ECO:0000313" key="20">
    <source>
        <dbReference type="Ensembl" id="ENSONIP00000015298.2"/>
    </source>
</evidence>
<evidence type="ECO:0000256" key="13">
    <source>
        <dbReference type="ARBA" id="ARBA00023180"/>
    </source>
</evidence>
<evidence type="ECO:0000256" key="15">
    <source>
        <dbReference type="PIRNR" id="PIRNR000619"/>
    </source>
</evidence>
<dbReference type="GO" id="GO:0022008">
    <property type="term" value="P:neurogenesis"/>
    <property type="evidence" value="ECO:0007669"/>
    <property type="project" value="TreeGrafter"/>
</dbReference>
<dbReference type="SUPFAM" id="SSF57184">
    <property type="entry name" value="Growth factor receptor domain"/>
    <property type="match status" value="2"/>
</dbReference>
<protein>
    <recommendedName>
        <fullName evidence="2 15">Receptor protein-tyrosine kinase</fullName>
        <ecNumber evidence="2 15">2.7.10.1</ecNumber>
    </recommendedName>
</protein>
<dbReference type="PANTHER" id="PTHR24416">
    <property type="entry name" value="TYROSINE-PROTEIN KINASE RECEPTOR"/>
    <property type="match status" value="1"/>
</dbReference>
<evidence type="ECO:0000256" key="8">
    <source>
        <dbReference type="ARBA" id="ARBA00022840"/>
    </source>
</evidence>
<name>I3K2F3_ORENI</name>
<dbReference type="GO" id="GO:0043235">
    <property type="term" value="C:receptor complex"/>
    <property type="evidence" value="ECO:0007669"/>
    <property type="project" value="TreeGrafter"/>
</dbReference>
<keyword evidence="4 15" id="KW-0808">Transferase</keyword>
<feature type="binding site" evidence="16">
    <location>
        <begin position="706"/>
        <end position="714"/>
    </location>
    <ligand>
        <name>ATP</name>
        <dbReference type="ChEBI" id="CHEBI:30616"/>
    </ligand>
</feature>
<dbReference type="Pfam" id="PF01030">
    <property type="entry name" value="Recep_L_domain"/>
    <property type="match status" value="2"/>
</dbReference>
<evidence type="ECO:0000256" key="10">
    <source>
        <dbReference type="ARBA" id="ARBA00023136"/>
    </source>
</evidence>
<dbReference type="Proteomes" id="UP000005207">
    <property type="component" value="Linkage group LG20"/>
</dbReference>
<dbReference type="PRINTS" id="PR00109">
    <property type="entry name" value="TYRKINASE"/>
</dbReference>
<evidence type="ECO:0000256" key="9">
    <source>
        <dbReference type="ARBA" id="ARBA00022989"/>
    </source>
</evidence>
<dbReference type="InterPro" id="IPR001245">
    <property type="entry name" value="Ser-Thr/Tyr_kinase_cat_dom"/>
</dbReference>
<keyword evidence="6 15" id="KW-0547">Nucleotide-binding</keyword>
<keyword evidence="7 15" id="KW-0418">Kinase</keyword>
<dbReference type="SUPFAM" id="SSF56112">
    <property type="entry name" value="Protein kinase-like (PK-like)"/>
    <property type="match status" value="1"/>
</dbReference>
<keyword evidence="10 15" id="KW-0472">Membrane</keyword>
<keyword evidence="9 18" id="KW-1133">Transmembrane helix</keyword>
<dbReference type="InterPro" id="IPR000494">
    <property type="entry name" value="Rcpt_L-dom"/>
</dbReference>
<dbReference type="Gene3D" id="3.30.200.20">
    <property type="entry name" value="Phosphorylase Kinase, domain 1"/>
    <property type="match status" value="1"/>
</dbReference>
<evidence type="ECO:0000256" key="5">
    <source>
        <dbReference type="ARBA" id="ARBA00022692"/>
    </source>
</evidence>
<proteinExistence type="inferred from homology"/>
<dbReference type="GO" id="GO:0043066">
    <property type="term" value="P:negative regulation of apoptotic process"/>
    <property type="evidence" value="ECO:0007669"/>
    <property type="project" value="TreeGrafter"/>
</dbReference>
<evidence type="ECO:0000256" key="7">
    <source>
        <dbReference type="ARBA" id="ARBA00022777"/>
    </source>
</evidence>
<keyword evidence="8 15" id="KW-0067">ATP-binding</keyword>
<feature type="transmembrane region" description="Helical" evidence="18">
    <location>
        <begin position="631"/>
        <end position="656"/>
    </location>
</feature>
<dbReference type="PANTHER" id="PTHR24416:SF88">
    <property type="entry name" value="RECEPTOR TYROSINE-PROTEIN KINASE ERBB-3"/>
    <property type="match status" value="1"/>
</dbReference>
<dbReference type="GO" id="GO:0007169">
    <property type="term" value="P:cell surface receptor protein tyrosine kinase signaling pathway"/>
    <property type="evidence" value="ECO:0007669"/>
    <property type="project" value="UniProtKB-UniRule"/>
</dbReference>
<dbReference type="FunFam" id="3.80.20.20:FF:000013">
    <property type="entry name" value="Erb-b2 receptor tyrosine kinase 3a"/>
    <property type="match status" value="1"/>
</dbReference>
<dbReference type="InterPro" id="IPR000719">
    <property type="entry name" value="Prot_kinase_dom"/>
</dbReference>
<dbReference type="InterPro" id="IPR032778">
    <property type="entry name" value="GF_recep_IV"/>
</dbReference>
<reference evidence="20" key="3">
    <citation type="submission" date="2025-09" db="UniProtKB">
        <authorList>
            <consortium name="Ensembl"/>
        </authorList>
    </citation>
    <scope>IDENTIFICATION</scope>
</reference>
<evidence type="ECO:0000256" key="11">
    <source>
        <dbReference type="ARBA" id="ARBA00023137"/>
    </source>
</evidence>
<dbReference type="EC" id="2.7.10.1" evidence="2 15"/>